<dbReference type="OrthoDB" id="9811174at2"/>
<evidence type="ECO:0000313" key="7">
    <source>
        <dbReference type="Proteomes" id="UP000288812"/>
    </source>
</evidence>
<dbReference type="PANTHER" id="PTHR30204">
    <property type="entry name" value="REDOX-CYCLING DRUG-SENSING TRANSCRIPTIONAL ACTIVATOR SOXR"/>
    <property type="match status" value="1"/>
</dbReference>
<dbReference type="SMART" id="SM00422">
    <property type="entry name" value="HTH_MERR"/>
    <property type="match status" value="1"/>
</dbReference>
<dbReference type="InterPro" id="IPR000551">
    <property type="entry name" value="MerR-type_HTH_dom"/>
</dbReference>
<sequence>MKKQISSVANMLDIPASKLRYWDKKGLIRFERDLENNYRVFSNQTIMDICDIIFYRDLYMPIKDIQELYSKEYFDLNELFQENKKSLLNQISKLEKSVEKIDKRIEALNTIEKLKSEGFKIEKYKLKEINHFDFENQSHVESYLENPEETIIFVSPKEGDKFKYGIFSEYGKTIREKDSGLNLYLVGLFWVSTEDKISNLQEFIDKAKELNYIPGSLVGEYLITTGKDIKTDYYIGRMELK</sequence>
<gene>
    <name evidence="6" type="ORF">EF514_08445</name>
</gene>
<dbReference type="InterPro" id="IPR009061">
    <property type="entry name" value="DNA-bd_dom_put_sf"/>
</dbReference>
<evidence type="ECO:0000256" key="3">
    <source>
        <dbReference type="ARBA" id="ARBA00023163"/>
    </source>
</evidence>
<evidence type="ECO:0000259" key="5">
    <source>
        <dbReference type="PROSITE" id="PS50937"/>
    </source>
</evidence>
<organism evidence="6 7">
    <name type="scientific">Anaerosphaera multitolerans</name>
    <dbReference type="NCBI Taxonomy" id="2487351"/>
    <lineage>
        <taxon>Bacteria</taxon>
        <taxon>Bacillati</taxon>
        <taxon>Bacillota</taxon>
        <taxon>Tissierellia</taxon>
        <taxon>Tissierellales</taxon>
        <taxon>Peptoniphilaceae</taxon>
        <taxon>Anaerosphaera</taxon>
    </lineage>
</organism>
<name>A0A437S5A9_9FIRM</name>
<evidence type="ECO:0000256" key="2">
    <source>
        <dbReference type="ARBA" id="ARBA00023125"/>
    </source>
</evidence>
<dbReference type="RefSeq" id="WP_127725000.1">
    <property type="nucleotide sequence ID" value="NZ_RLIH01000013.1"/>
</dbReference>
<accession>A0A437S5A9</accession>
<dbReference type="Proteomes" id="UP000288812">
    <property type="component" value="Unassembled WGS sequence"/>
</dbReference>
<keyword evidence="4" id="KW-0175">Coiled coil</keyword>
<proteinExistence type="predicted"/>
<feature type="domain" description="HTH merR-type" evidence="5">
    <location>
        <begin position="1"/>
        <end position="71"/>
    </location>
</feature>
<dbReference type="GO" id="GO:0003677">
    <property type="term" value="F:DNA binding"/>
    <property type="evidence" value="ECO:0007669"/>
    <property type="project" value="UniProtKB-KW"/>
</dbReference>
<dbReference type="GO" id="GO:0003700">
    <property type="term" value="F:DNA-binding transcription factor activity"/>
    <property type="evidence" value="ECO:0007669"/>
    <property type="project" value="InterPro"/>
</dbReference>
<evidence type="ECO:0000256" key="1">
    <source>
        <dbReference type="ARBA" id="ARBA00023015"/>
    </source>
</evidence>
<keyword evidence="2" id="KW-0238">DNA-binding</keyword>
<evidence type="ECO:0000256" key="4">
    <source>
        <dbReference type="SAM" id="Coils"/>
    </source>
</evidence>
<dbReference type="Pfam" id="PF13411">
    <property type="entry name" value="MerR_1"/>
    <property type="match status" value="1"/>
</dbReference>
<comment type="caution">
    <text evidence="6">The sequence shown here is derived from an EMBL/GenBank/DDBJ whole genome shotgun (WGS) entry which is preliminary data.</text>
</comment>
<dbReference type="InterPro" id="IPR047057">
    <property type="entry name" value="MerR_fam"/>
</dbReference>
<keyword evidence="7" id="KW-1185">Reference proteome</keyword>
<dbReference type="EMBL" id="RLIH01000013">
    <property type="protein sequence ID" value="RVU54201.1"/>
    <property type="molecule type" value="Genomic_DNA"/>
</dbReference>
<keyword evidence="3" id="KW-0804">Transcription</keyword>
<reference evidence="6 7" key="1">
    <citation type="submission" date="2018-11" db="EMBL/GenBank/DDBJ databases">
        <title>Genome sequencing and assembly of Anaerosphaera sp. nov., GS7-6-2.</title>
        <authorList>
            <person name="Rettenmaier R."/>
            <person name="Liebl W."/>
            <person name="Zverlov V."/>
        </authorList>
    </citation>
    <scope>NUCLEOTIDE SEQUENCE [LARGE SCALE GENOMIC DNA]</scope>
    <source>
        <strain evidence="6 7">GS7-6-2</strain>
    </source>
</reference>
<dbReference type="PROSITE" id="PS50937">
    <property type="entry name" value="HTH_MERR_2"/>
    <property type="match status" value="1"/>
</dbReference>
<dbReference type="Gene3D" id="1.10.1660.10">
    <property type="match status" value="1"/>
</dbReference>
<dbReference type="AlphaFoldDB" id="A0A437S5A9"/>
<evidence type="ECO:0000313" key="6">
    <source>
        <dbReference type="EMBL" id="RVU54201.1"/>
    </source>
</evidence>
<keyword evidence="1" id="KW-0805">Transcription regulation</keyword>
<dbReference type="PANTHER" id="PTHR30204:SF94">
    <property type="entry name" value="HEAVY METAL-DEPENDENT TRANSCRIPTIONAL REGULATOR HI_0293-RELATED"/>
    <property type="match status" value="1"/>
</dbReference>
<protein>
    <submittedName>
        <fullName evidence="6">MerR family transcriptional regulator</fullName>
    </submittedName>
</protein>
<dbReference type="SUPFAM" id="SSF46955">
    <property type="entry name" value="Putative DNA-binding domain"/>
    <property type="match status" value="1"/>
</dbReference>
<feature type="coiled-coil region" evidence="4">
    <location>
        <begin position="77"/>
        <end position="111"/>
    </location>
</feature>